<dbReference type="RefSeq" id="WP_133464423.1">
    <property type="nucleotide sequence ID" value="NZ_SNWI01000002.1"/>
</dbReference>
<dbReference type="EMBL" id="SNWI01000002">
    <property type="protein sequence ID" value="TDO04081.1"/>
    <property type="molecule type" value="Genomic_DNA"/>
</dbReference>
<keyword evidence="1" id="KW-0732">Signal</keyword>
<sequence>MNWLKIVLAFACLVAGINLTAAQDGLQEARCLLKRHYIEGELEKWPDIIQKMEKQSDGSLEWQTEILMAKYGLIGYHLGNGRKADARDWLKSAEDDLEQAIRKFPEAVQLHSMQTGFYGFRIALSFWNAPLILPRLKESHETAKKLGAENPFVWLEEGNSFFNRPQAFGGDKHQAIVCYQKALRGFESQLDAECSWLVVFLRVLLVKAYFQTEQENAYQVRRQELEQEFGTMPWLDLFMQSDILD</sequence>
<dbReference type="OrthoDB" id="1494029at2"/>
<organism evidence="2 3">
    <name type="scientific">Sunxiuqinia elliptica</name>
    <dbReference type="NCBI Taxonomy" id="655355"/>
    <lineage>
        <taxon>Bacteria</taxon>
        <taxon>Pseudomonadati</taxon>
        <taxon>Bacteroidota</taxon>
        <taxon>Bacteroidia</taxon>
        <taxon>Marinilabiliales</taxon>
        <taxon>Prolixibacteraceae</taxon>
        <taxon>Sunxiuqinia</taxon>
    </lineage>
</organism>
<gene>
    <name evidence="2" type="ORF">DET52_102422</name>
</gene>
<proteinExistence type="predicted"/>
<name>A0A4R6H8W6_9BACT</name>
<evidence type="ECO:0000313" key="3">
    <source>
        <dbReference type="Proteomes" id="UP000294848"/>
    </source>
</evidence>
<dbReference type="Proteomes" id="UP000294848">
    <property type="component" value="Unassembled WGS sequence"/>
</dbReference>
<evidence type="ECO:0000313" key="2">
    <source>
        <dbReference type="EMBL" id="TDO04081.1"/>
    </source>
</evidence>
<evidence type="ECO:0008006" key="4">
    <source>
        <dbReference type="Google" id="ProtNLM"/>
    </source>
</evidence>
<comment type="caution">
    <text evidence="2">The sequence shown here is derived from an EMBL/GenBank/DDBJ whole genome shotgun (WGS) entry which is preliminary data.</text>
</comment>
<reference evidence="2 3" key="1">
    <citation type="submission" date="2019-03" db="EMBL/GenBank/DDBJ databases">
        <title>Freshwater and sediment microbial communities from various areas in North America, analyzing microbe dynamics in response to fracking.</title>
        <authorList>
            <person name="Lamendella R."/>
        </authorList>
    </citation>
    <scope>NUCLEOTIDE SEQUENCE [LARGE SCALE GENOMIC DNA]</scope>
    <source>
        <strain evidence="2 3">114D</strain>
    </source>
</reference>
<accession>A0A4R6H8W6</accession>
<evidence type="ECO:0000256" key="1">
    <source>
        <dbReference type="SAM" id="SignalP"/>
    </source>
</evidence>
<dbReference type="AlphaFoldDB" id="A0A4R6H8W6"/>
<feature type="signal peptide" evidence="1">
    <location>
        <begin position="1"/>
        <end position="21"/>
    </location>
</feature>
<protein>
    <recommendedName>
        <fullName evidence="4">Tetratricopeptide repeat protein</fullName>
    </recommendedName>
</protein>
<feature type="chain" id="PRO_5020697859" description="Tetratricopeptide repeat protein" evidence="1">
    <location>
        <begin position="22"/>
        <end position="245"/>
    </location>
</feature>